<comment type="caution">
    <text evidence="1">The sequence shown here is derived from an EMBL/GenBank/DDBJ whole genome shotgun (WGS) entry which is preliminary data.</text>
</comment>
<sequence length="65" mass="7794">MLFLKRDIGMGDRSSVVIFRSIHTRPFLQNRYCLQRGAVTIYLNFPTFVNQYWAEVRFGKLMYEV</sequence>
<keyword evidence="2" id="KW-1185">Reference proteome</keyword>
<proteinExistence type="predicted"/>
<organism evidence="1 2">
    <name type="scientific">Porphyromonas gingivicanis</name>
    <dbReference type="NCBI Taxonomy" id="266762"/>
    <lineage>
        <taxon>Bacteria</taxon>
        <taxon>Pseudomonadati</taxon>
        <taxon>Bacteroidota</taxon>
        <taxon>Bacteroidia</taxon>
        <taxon>Bacteroidales</taxon>
        <taxon>Porphyromonadaceae</taxon>
        <taxon>Porphyromonas</taxon>
    </lineage>
</organism>
<accession>A0A0A2G450</accession>
<gene>
    <name evidence="1" type="ORF">HQ36_03525</name>
</gene>
<dbReference type="AlphaFoldDB" id="A0A0A2G450"/>
<evidence type="ECO:0000313" key="2">
    <source>
        <dbReference type="Proteomes" id="UP000030134"/>
    </source>
</evidence>
<dbReference type="STRING" id="266762.HQ36_03525"/>
<protein>
    <submittedName>
        <fullName evidence="1">Uncharacterized protein</fullName>
    </submittedName>
</protein>
<dbReference type="EMBL" id="JQZW01000008">
    <property type="protein sequence ID" value="KGN98006.1"/>
    <property type="molecule type" value="Genomic_DNA"/>
</dbReference>
<evidence type="ECO:0000313" key="1">
    <source>
        <dbReference type="EMBL" id="KGN98006.1"/>
    </source>
</evidence>
<dbReference type="Proteomes" id="UP000030134">
    <property type="component" value="Unassembled WGS sequence"/>
</dbReference>
<reference evidence="1 2" key="1">
    <citation type="submission" date="2014-08" db="EMBL/GenBank/DDBJ databases">
        <title>Porphyromonas gingivicanis strain:COT-022_OH1391 Genome sequencing.</title>
        <authorList>
            <person name="Wallis C."/>
            <person name="Deusch O."/>
            <person name="O'Flynn C."/>
            <person name="Davis I."/>
            <person name="Jospin G."/>
            <person name="Darling A.E."/>
            <person name="Coil D.A."/>
            <person name="Alexiev A."/>
            <person name="Horsfall A."/>
            <person name="Kirkwood N."/>
            <person name="Harris S."/>
            <person name="Eisen J.A."/>
        </authorList>
    </citation>
    <scope>NUCLEOTIDE SEQUENCE [LARGE SCALE GENOMIC DNA]</scope>
    <source>
        <strain evidence="2">COT-022 OH1391</strain>
    </source>
</reference>
<name>A0A0A2G450_9PORP</name>